<dbReference type="InterPro" id="IPR001766">
    <property type="entry name" value="Fork_head_dom"/>
</dbReference>
<dbReference type="Proteomes" id="UP000549394">
    <property type="component" value="Unassembled WGS sequence"/>
</dbReference>
<evidence type="ECO:0000256" key="7">
    <source>
        <dbReference type="ARBA" id="ARBA00023242"/>
    </source>
</evidence>
<dbReference type="OrthoDB" id="691130at2759"/>
<dbReference type="PANTHER" id="PTHR46805">
    <property type="entry name" value="FORKHEAD BOX PROTEIN J1"/>
    <property type="match status" value="1"/>
</dbReference>
<reference evidence="12 13" key="1">
    <citation type="submission" date="2020-08" db="EMBL/GenBank/DDBJ databases">
        <authorList>
            <person name="Hejnol A."/>
        </authorList>
    </citation>
    <scope>NUCLEOTIDE SEQUENCE [LARGE SCALE GENOMIC DNA]</scope>
</reference>
<protein>
    <recommendedName>
        <fullName evidence="11">Fork-head domain-containing protein</fullName>
    </recommendedName>
</protein>
<feature type="region of interest" description="Disordered" evidence="10">
    <location>
        <begin position="368"/>
        <end position="403"/>
    </location>
</feature>
<dbReference type="InterPro" id="IPR047512">
    <property type="entry name" value="FH_FOXJ1"/>
</dbReference>
<dbReference type="GO" id="GO:0005634">
    <property type="term" value="C:nucleus"/>
    <property type="evidence" value="ECO:0007669"/>
    <property type="project" value="UniProtKB-SubCell"/>
</dbReference>
<dbReference type="PROSITE" id="PS00658">
    <property type="entry name" value="FORK_HEAD_2"/>
    <property type="match status" value="1"/>
</dbReference>
<organism evidence="12 13">
    <name type="scientific">Dimorphilus gyrociliatus</name>
    <dbReference type="NCBI Taxonomy" id="2664684"/>
    <lineage>
        <taxon>Eukaryota</taxon>
        <taxon>Metazoa</taxon>
        <taxon>Spiralia</taxon>
        <taxon>Lophotrochozoa</taxon>
        <taxon>Annelida</taxon>
        <taxon>Polychaeta</taxon>
        <taxon>Polychaeta incertae sedis</taxon>
        <taxon>Dinophilidae</taxon>
        <taxon>Dimorphilus</taxon>
    </lineage>
</organism>
<dbReference type="PANTHER" id="PTHR46805:SF1">
    <property type="entry name" value="FORKHEAD BOX PROTEIN J1"/>
    <property type="match status" value="1"/>
</dbReference>
<accession>A0A7I8W4Y5</accession>
<dbReference type="FunFam" id="1.10.10.10:FF:000030">
    <property type="entry name" value="Forkhead box protein K2"/>
    <property type="match status" value="1"/>
</dbReference>
<feature type="region of interest" description="Disordered" evidence="10">
    <location>
        <begin position="55"/>
        <end position="83"/>
    </location>
</feature>
<keyword evidence="2" id="KW-0970">Cilium biogenesis/degradation</keyword>
<dbReference type="InterPro" id="IPR018122">
    <property type="entry name" value="TF_fork_head_CS_1"/>
</dbReference>
<dbReference type="PROSITE" id="PS00657">
    <property type="entry name" value="FORK_HEAD_1"/>
    <property type="match status" value="1"/>
</dbReference>
<dbReference type="Gene3D" id="1.10.10.10">
    <property type="entry name" value="Winged helix-like DNA-binding domain superfamily/Winged helix DNA-binding domain"/>
    <property type="match status" value="1"/>
</dbReference>
<evidence type="ECO:0000256" key="5">
    <source>
        <dbReference type="ARBA" id="ARBA00023159"/>
    </source>
</evidence>
<dbReference type="InterPro" id="IPR030456">
    <property type="entry name" value="TF_fork_head_CS_2"/>
</dbReference>
<keyword evidence="5" id="KW-0010">Activator</keyword>
<feature type="DNA-binding region" description="Fork-head" evidence="9">
    <location>
        <begin position="124"/>
        <end position="218"/>
    </location>
</feature>
<evidence type="ECO:0000256" key="1">
    <source>
        <dbReference type="ARBA" id="ARBA00004123"/>
    </source>
</evidence>
<dbReference type="GO" id="GO:0030030">
    <property type="term" value="P:cell projection organization"/>
    <property type="evidence" value="ECO:0007669"/>
    <property type="project" value="UniProtKB-KW"/>
</dbReference>
<feature type="compositionally biased region" description="Polar residues" evidence="10">
    <location>
        <begin position="369"/>
        <end position="382"/>
    </location>
</feature>
<dbReference type="AlphaFoldDB" id="A0A7I8W4Y5"/>
<evidence type="ECO:0000256" key="3">
    <source>
        <dbReference type="ARBA" id="ARBA00023015"/>
    </source>
</evidence>
<comment type="caution">
    <text evidence="12">The sequence shown here is derived from an EMBL/GenBank/DDBJ whole genome shotgun (WGS) entry which is preliminary data.</text>
</comment>
<evidence type="ECO:0000256" key="8">
    <source>
        <dbReference type="ARBA" id="ARBA00034770"/>
    </source>
</evidence>
<keyword evidence="3" id="KW-0805">Transcription regulation</keyword>
<dbReference type="InterPro" id="IPR036388">
    <property type="entry name" value="WH-like_DNA-bd_sf"/>
</dbReference>
<evidence type="ECO:0000256" key="2">
    <source>
        <dbReference type="ARBA" id="ARBA00022794"/>
    </source>
</evidence>
<keyword evidence="13" id="KW-1185">Reference proteome</keyword>
<comment type="similarity">
    <text evidence="8">Belongs to the FOXJ1 family.</text>
</comment>
<evidence type="ECO:0000256" key="10">
    <source>
        <dbReference type="SAM" id="MobiDB-lite"/>
    </source>
</evidence>
<keyword evidence="6" id="KW-0804">Transcription</keyword>
<dbReference type="PRINTS" id="PR00053">
    <property type="entry name" value="FORKHEAD"/>
</dbReference>
<dbReference type="InterPro" id="IPR036390">
    <property type="entry name" value="WH_DNA-bd_sf"/>
</dbReference>
<dbReference type="GO" id="GO:0000981">
    <property type="term" value="F:DNA-binding transcription factor activity, RNA polymerase II-specific"/>
    <property type="evidence" value="ECO:0007669"/>
    <property type="project" value="TreeGrafter"/>
</dbReference>
<comment type="subcellular location">
    <subcellularLocation>
        <location evidence="1 9">Nucleus</location>
    </subcellularLocation>
</comment>
<dbReference type="CDD" id="cd20023">
    <property type="entry name" value="FH_FOXJ1"/>
    <property type="match status" value="1"/>
</dbReference>
<evidence type="ECO:0000259" key="11">
    <source>
        <dbReference type="PROSITE" id="PS50039"/>
    </source>
</evidence>
<evidence type="ECO:0000256" key="9">
    <source>
        <dbReference type="PROSITE-ProRule" id="PRU00089"/>
    </source>
</evidence>
<dbReference type="GO" id="GO:0000978">
    <property type="term" value="F:RNA polymerase II cis-regulatory region sequence-specific DNA binding"/>
    <property type="evidence" value="ECO:0007669"/>
    <property type="project" value="TreeGrafter"/>
</dbReference>
<evidence type="ECO:0000313" key="12">
    <source>
        <dbReference type="EMBL" id="CAD5123609.1"/>
    </source>
</evidence>
<dbReference type="EMBL" id="CAJFCJ010000019">
    <property type="protein sequence ID" value="CAD5123609.1"/>
    <property type="molecule type" value="Genomic_DNA"/>
</dbReference>
<feature type="domain" description="Fork-head" evidence="11">
    <location>
        <begin position="124"/>
        <end position="218"/>
    </location>
</feature>
<sequence length="430" mass="47611">MPIVSSQRENLALRLRQNWLARENSSPPNGVEQLDDSLTSLTWLQNLNIMSITSPSSAVNPQKVQSAPSSPVGSLDPHTQNVDPNSVLPMNASLFNPHHVGLLRQTSAPNSLENIDYKTNPYVKPPYSYATLICMAMKASKKNKITLSGIYSWITENYMYYRVADPSWQNSIRHNLSLNKCFQKVARRKDEPGKGGFWKLNPEYSDMFVNGVFKKRRHAGNFVAPTTPTPKRIKKEVSETERAVAALEAANSNEPKVVVVKQEPELRPDAIVDSSSDSTLAAEDISWNALLEQDIDVGGMKMKTEQIIDGTNRNHQDTPDELEELLRDADLCTDDQDSPLDLCSGGALDLTVSGVGIKPPEWWEKYSMEESQNEASGKSGLSTPIAPSPISEAGHPWEESNRDELDRALDNLNVGNLLDFSSLHSPSAIN</sequence>
<dbReference type="SUPFAM" id="SSF46785">
    <property type="entry name" value="Winged helix' DNA-binding domain"/>
    <property type="match status" value="1"/>
</dbReference>
<dbReference type="Pfam" id="PF00250">
    <property type="entry name" value="Forkhead"/>
    <property type="match status" value="1"/>
</dbReference>
<name>A0A7I8W4Y5_9ANNE</name>
<evidence type="ECO:0000256" key="6">
    <source>
        <dbReference type="ARBA" id="ARBA00023163"/>
    </source>
</evidence>
<keyword evidence="4 9" id="KW-0238">DNA-binding</keyword>
<proteinExistence type="inferred from homology"/>
<evidence type="ECO:0000256" key="4">
    <source>
        <dbReference type="ARBA" id="ARBA00023125"/>
    </source>
</evidence>
<dbReference type="InterPro" id="IPR047513">
    <property type="entry name" value="FOXJ1"/>
</dbReference>
<evidence type="ECO:0000313" key="13">
    <source>
        <dbReference type="Proteomes" id="UP000549394"/>
    </source>
</evidence>
<gene>
    <name evidence="12" type="ORF">DGYR_LOCUS11274</name>
</gene>
<dbReference type="SMART" id="SM00339">
    <property type="entry name" value="FH"/>
    <property type="match status" value="1"/>
</dbReference>
<keyword evidence="7 9" id="KW-0539">Nucleus</keyword>
<dbReference type="PROSITE" id="PS50039">
    <property type="entry name" value="FORK_HEAD_3"/>
    <property type="match status" value="1"/>
</dbReference>